<organism evidence="2">
    <name type="scientific">Guillardia theta (strain CCMP2712)</name>
    <name type="common">Cryptophyte</name>
    <dbReference type="NCBI Taxonomy" id="905079"/>
    <lineage>
        <taxon>Eukaryota</taxon>
        <taxon>Cryptophyceae</taxon>
        <taxon>Pyrenomonadales</taxon>
        <taxon>Geminigeraceae</taxon>
        <taxon>Guillardia</taxon>
    </lineage>
</organism>
<dbReference type="AlphaFoldDB" id="L1JKB2"/>
<evidence type="ECO:0000313" key="3">
    <source>
        <dbReference type="EnsemblProtists" id="EKX48757"/>
    </source>
</evidence>
<reference evidence="3" key="3">
    <citation type="submission" date="2016-03" db="UniProtKB">
        <authorList>
            <consortium name="EnsemblProtists"/>
        </authorList>
    </citation>
    <scope>IDENTIFICATION</scope>
</reference>
<dbReference type="GeneID" id="17305605"/>
<proteinExistence type="predicted"/>
<feature type="compositionally biased region" description="Acidic residues" evidence="1">
    <location>
        <begin position="120"/>
        <end position="129"/>
    </location>
</feature>
<reference evidence="2 4" key="1">
    <citation type="journal article" date="2012" name="Nature">
        <title>Algal genomes reveal evolutionary mosaicism and the fate of nucleomorphs.</title>
        <authorList>
            <consortium name="DOE Joint Genome Institute"/>
            <person name="Curtis B.A."/>
            <person name="Tanifuji G."/>
            <person name="Burki F."/>
            <person name="Gruber A."/>
            <person name="Irimia M."/>
            <person name="Maruyama S."/>
            <person name="Arias M.C."/>
            <person name="Ball S.G."/>
            <person name="Gile G.H."/>
            <person name="Hirakawa Y."/>
            <person name="Hopkins J.F."/>
            <person name="Kuo A."/>
            <person name="Rensing S.A."/>
            <person name="Schmutz J."/>
            <person name="Symeonidi A."/>
            <person name="Elias M."/>
            <person name="Eveleigh R.J."/>
            <person name="Herman E.K."/>
            <person name="Klute M.J."/>
            <person name="Nakayama T."/>
            <person name="Obornik M."/>
            <person name="Reyes-Prieto A."/>
            <person name="Armbrust E.V."/>
            <person name="Aves S.J."/>
            <person name="Beiko R.G."/>
            <person name="Coutinho P."/>
            <person name="Dacks J.B."/>
            <person name="Durnford D.G."/>
            <person name="Fast N.M."/>
            <person name="Green B.R."/>
            <person name="Grisdale C.J."/>
            <person name="Hempel F."/>
            <person name="Henrissat B."/>
            <person name="Hoppner M.P."/>
            <person name="Ishida K."/>
            <person name="Kim E."/>
            <person name="Koreny L."/>
            <person name="Kroth P.G."/>
            <person name="Liu Y."/>
            <person name="Malik S.B."/>
            <person name="Maier U.G."/>
            <person name="McRose D."/>
            <person name="Mock T."/>
            <person name="Neilson J.A."/>
            <person name="Onodera N.T."/>
            <person name="Poole A.M."/>
            <person name="Pritham E.J."/>
            <person name="Richards T.A."/>
            <person name="Rocap G."/>
            <person name="Roy S.W."/>
            <person name="Sarai C."/>
            <person name="Schaack S."/>
            <person name="Shirato S."/>
            <person name="Slamovits C.H."/>
            <person name="Spencer D.F."/>
            <person name="Suzuki S."/>
            <person name="Worden A.Z."/>
            <person name="Zauner S."/>
            <person name="Barry K."/>
            <person name="Bell C."/>
            <person name="Bharti A.K."/>
            <person name="Crow J.A."/>
            <person name="Grimwood J."/>
            <person name="Kramer R."/>
            <person name="Lindquist E."/>
            <person name="Lucas S."/>
            <person name="Salamov A."/>
            <person name="McFadden G.I."/>
            <person name="Lane C.E."/>
            <person name="Keeling P.J."/>
            <person name="Gray M.W."/>
            <person name="Grigoriev I.V."/>
            <person name="Archibald J.M."/>
        </authorList>
    </citation>
    <scope>NUCLEOTIDE SEQUENCE</scope>
    <source>
        <strain evidence="2 4">CCMP2712</strain>
    </source>
</reference>
<dbReference type="EMBL" id="JH992984">
    <property type="protein sequence ID" value="EKX48757.1"/>
    <property type="molecule type" value="Genomic_DNA"/>
</dbReference>
<evidence type="ECO:0000313" key="2">
    <source>
        <dbReference type="EMBL" id="EKX48757.1"/>
    </source>
</evidence>
<feature type="compositionally biased region" description="Basic and acidic residues" evidence="1">
    <location>
        <begin position="21"/>
        <end position="37"/>
    </location>
</feature>
<keyword evidence="4" id="KW-1185">Reference proteome</keyword>
<gene>
    <name evidence="2" type="ORF">GUITHDRAFT_105386</name>
</gene>
<protein>
    <submittedName>
        <fullName evidence="2 3">Uncharacterized protein</fullName>
    </submittedName>
</protein>
<dbReference type="PaxDb" id="55529-EKX48757"/>
<dbReference type="EnsemblProtists" id="EKX48757">
    <property type="protein sequence ID" value="EKX48757"/>
    <property type="gene ID" value="GUITHDRAFT_105386"/>
</dbReference>
<dbReference type="HOGENOM" id="CLU_1605832_0_0_1"/>
<evidence type="ECO:0000256" key="1">
    <source>
        <dbReference type="SAM" id="MobiDB-lite"/>
    </source>
</evidence>
<evidence type="ECO:0000313" key="4">
    <source>
        <dbReference type="Proteomes" id="UP000011087"/>
    </source>
</evidence>
<sequence>MAEEARDTVSHTLSEMFSSKPNDHEVKKTQPRPHDTSLIKASISCRQMDVDACERISNEARKESSHLGQIWLSLAKERAKEVEKRLEEKEQRRRSATKKEKDLASMYLHQASLAQSQADLEGEEADDEMKDAQKETALGRECIGGSALDDRNVVGWYADMFENKRS</sequence>
<reference evidence="4" key="2">
    <citation type="submission" date="2012-11" db="EMBL/GenBank/DDBJ databases">
        <authorList>
            <person name="Kuo A."/>
            <person name="Curtis B.A."/>
            <person name="Tanifuji G."/>
            <person name="Burki F."/>
            <person name="Gruber A."/>
            <person name="Irimia M."/>
            <person name="Maruyama S."/>
            <person name="Arias M.C."/>
            <person name="Ball S.G."/>
            <person name="Gile G.H."/>
            <person name="Hirakawa Y."/>
            <person name="Hopkins J.F."/>
            <person name="Rensing S.A."/>
            <person name="Schmutz J."/>
            <person name="Symeonidi A."/>
            <person name="Elias M."/>
            <person name="Eveleigh R.J."/>
            <person name="Herman E.K."/>
            <person name="Klute M.J."/>
            <person name="Nakayama T."/>
            <person name="Obornik M."/>
            <person name="Reyes-Prieto A."/>
            <person name="Armbrust E.V."/>
            <person name="Aves S.J."/>
            <person name="Beiko R.G."/>
            <person name="Coutinho P."/>
            <person name="Dacks J.B."/>
            <person name="Durnford D.G."/>
            <person name="Fast N.M."/>
            <person name="Green B.R."/>
            <person name="Grisdale C."/>
            <person name="Hempe F."/>
            <person name="Henrissat B."/>
            <person name="Hoppner M.P."/>
            <person name="Ishida K.-I."/>
            <person name="Kim E."/>
            <person name="Koreny L."/>
            <person name="Kroth P.G."/>
            <person name="Liu Y."/>
            <person name="Malik S.-B."/>
            <person name="Maier U.G."/>
            <person name="McRose D."/>
            <person name="Mock T."/>
            <person name="Neilson J.A."/>
            <person name="Onodera N.T."/>
            <person name="Poole A.M."/>
            <person name="Pritham E.J."/>
            <person name="Richards T.A."/>
            <person name="Rocap G."/>
            <person name="Roy S.W."/>
            <person name="Sarai C."/>
            <person name="Schaack S."/>
            <person name="Shirato S."/>
            <person name="Slamovits C.H."/>
            <person name="Spencer D.F."/>
            <person name="Suzuki S."/>
            <person name="Worden A.Z."/>
            <person name="Zauner S."/>
            <person name="Barry K."/>
            <person name="Bell C."/>
            <person name="Bharti A.K."/>
            <person name="Crow J.A."/>
            <person name="Grimwood J."/>
            <person name="Kramer R."/>
            <person name="Lindquist E."/>
            <person name="Lucas S."/>
            <person name="Salamov A."/>
            <person name="McFadden G.I."/>
            <person name="Lane C.E."/>
            <person name="Keeling P.J."/>
            <person name="Gray M.W."/>
            <person name="Grigoriev I.V."/>
            <person name="Archibald J.M."/>
        </authorList>
    </citation>
    <scope>NUCLEOTIDE SEQUENCE</scope>
    <source>
        <strain evidence="4">CCMP2712</strain>
    </source>
</reference>
<name>L1JKB2_GUITC</name>
<feature type="region of interest" description="Disordered" evidence="1">
    <location>
        <begin position="1"/>
        <end position="37"/>
    </location>
</feature>
<dbReference type="KEGG" id="gtt:GUITHDRAFT_105386"/>
<dbReference type="Proteomes" id="UP000011087">
    <property type="component" value="Unassembled WGS sequence"/>
</dbReference>
<feature type="compositionally biased region" description="Polar residues" evidence="1">
    <location>
        <begin position="10"/>
        <end position="20"/>
    </location>
</feature>
<dbReference type="RefSeq" id="XP_005835737.1">
    <property type="nucleotide sequence ID" value="XM_005835680.1"/>
</dbReference>
<feature type="region of interest" description="Disordered" evidence="1">
    <location>
        <begin position="85"/>
        <end position="132"/>
    </location>
</feature>
<accession>L1JKB2</accession>
<feature type="compositionally biased region" description="Basic and acidic residues" evidence="1">
    <location>
        <begin position="85"/>
        <end position="103"/>
    </location>
</feature>